<dbReference type="KEGG" id="dwi:6641163"/>
<proteinExistence type="predicted"/>
<dbReference type="InParanoid" id="A0A0Q9WPT5"/>
<name>A0A0Q9WPT5_DROWI</name>
<reference evidence="1 2" key="1">
    <citation type="journal article" date="2007" name="Nature">
        <title>Evolution of genes and genomes on the Drosophila phylogeny.</title>
        <authorList>
            <consortium name="Drosophila 12 Genomes Consortium"/>
            <person name="Clark A.G."/>
            <person name="Eisen M.B."/>
            <person name="Smith D.R."/>
            <person name="Bergman C.M."/>
            <person name="Oliver B."/>
            <person name="Markow T.A."/>
            <person name="Kaufman T.C."/>
            <person name="Kellis M."/>
            <person name="Gelbart W."/>
            <person name="Iyer V.N."/>
            <person name="Pollard D.A."/>
            <person name="Sackton T.B."/>
            <person name="Larracuente A.M."/>
            <person name="Singh N.D."/>
            <person name="Abad J.P."/>
            <person name="Abt D.N."/>
            <person name="Adryan B."/>
            <person name="Aguade M."/>
            <person name="Akashi H."/>
            <person name="Anderson W.W."/>
            <person name="Aquadro C.F."/>
            <person name="Ardell D.H."/>
            <person name="Arguello R."/>
            <person name="Artieri C.G."/>
            <person name="Barbash D.A."/>
            <person name="Barker D."/>
            <person name="Barsanti P."/>
            <person name="Batterham P."/>
            <person name="Batzoglou S."/>
            <person name="Begun D."/>
            <person name="Bhutkar A."/>
            <person name="Blanco E."/>
            <person name="Bosak S.A."/>
            <person name="Bradley R.K."/>
            <person name="Brand A.D."/>
            <person name="Brent M.R."/>
            <person name="Brooks A.N."/>
            <person name="Brown R.H."/>
            <person name="Butlin R.K."/>
            <person name="Caggese C."/>
            <person name="Calvi B.R."/>
            <person name="Bernardo de Carvalho A."/>
            <person name="Caspi A."/>
            <person name="Castrezana S."/>
            <person name="Celniker S.E."/>
            <person name="Chang J.L."/>
            <person name="Chapple C."/>
            <person name="Chatterji S."/>
            <person name="Chinwalla A."/>
            <person name="Civetta A."/>
            <person name="Clifton S.W."/>
            <person name="Comeron J.M."/>
            <person name="Costello J.C."/>
            <person name="Coyne J.A."/>
            <person name="Daub J."/>
            <person name="David R.G."/>
            <person name="Delcher A.L."/>
            <person name="Delehaunty K."/>
            <person name="Do C.B."/>
            <person name="Ebling H."/>
            <person name="Edwards K."/>
            <person name="Eickbush T."/>
            <person name="Evans J.D."/>
            <person name="Filipski A."/>
            <person name="Findeiss S."/>
            <person name="Freyhult E."/>
            <person name="Fulton L."/>
            <person name="Fulton R."/>
            <person name="Garcia A.C."/>
            <person name="Gardiner A."/>
            <person name="Garfield D.A."/>
            <person name="Garvin B.E."/>
            <person name="Gibson G."/>
            <person name="Gilbert D."/>
            <person name="Gnerre S."/>
            <person name="Godfrey J."/>
            <person name="Good R."/>
            <person name="Gotea V."/>
            <person name="Gravely B."/>
            <person name="Greenberg A.J."/>
            <person name="Griffiths-Jones S."/>
            <person name="Gross S."/>
            <person name="Guigo R."/>
            <person name="Gustafson E.A."/>
            <person name="Haerty W."/>
            <person name="Hahn M.W."/>
            <person name="Halligan D.L."/>
            <person name="Halpern A.L."/>
            <person name="Halter G.M."/>
            <person name="Han M.V."/>
            <person name="Heger A."/>
            <person name="Hillier L."/>
            <person name="Hinrichs A.S."/>
            <person name="Holmes I."/>
            <person name="Hoskins R.A."/>
            <person name="Hubisz M.J."/>
            <person name="Hultmark D."/>
            <person name="Huntley M.A."/>
            <person name="Jaffe D.B."/>
            <person name="Jagadeeshan S."/>
            <person name="Jeck W.R."/>
            <person name="Johnson J."/>
            <person name="Jones C.D."/>
            <person name="Jordan W.C."/>
            <person name="Karpen G.H."/>
            <person name="Kataoka E."/>
            <person name="Keightley P.D."/>
            <person name="Kheradpour P."/>
            <person name="Kirkness E.F."/>
            <person name="Koerich L.B."/>
            <person name="Kristiansen K."/>
            <person name="Kudrna D."/>
            <person name="Kulathinal R.J."/>
            <person name="Kumar S."/>
            <person name="Kwok R."/>
            <person name="Lander E."/>
            <person name="Langley C.H."/>
            <person name="Lapoint R."/>
            <person name="Lazzaro B.P."/>
            <person name="Lee S.J."/>
            <person name="Levesque L."/>
            <person name="Li R."/>
            <person name="Lin C.F."/>
            <person name="Lin M.F."/>
            <person name="Lindblad-Toh K."/>
            <person name="Llopart A."/>
            <person name="Long M."/>
            <person name="Low L."/>
            <person name="Lozovsky E."/>
            <person name="Lu J."/>
            <person name="Luo M."/>
            <person name="Machado C.A."/>
            <person name="Makalowski W."/>
            <person name="Marzo M."/>
            <person name="Matsuda M."/>
            <person name="Matzkin L."/>
            <person name="McAllister B."/>
            <person name="McBride C.S."/>
            <person name="McKernan B."/>
            <person name="McKernan K."/>
            <person name="Mendez-Lago M."/>
            <person name="Minx P."/>
            <person name="Mollenhauer M.U."/>
            <person name="Montooth K."/>
            <person name="Mount S.M."/>
            <person name="Mu X."/>
            <person name="Myers E."/>
            <person name="Negre B."/>
            <person name="Newfeld S."/>
            <person name="Nielsen R."/>
            <person name="Noor M.A."/>
            <person name="O'Grady P."/>
            <person name="Pachter L."/>
            <person name="Papaceit M."/>
            <person name="Parisi M.J."/>
            <person name="Parisi M."/>
            <person name="Parts L."/>
            <person name="Pedersen J.S."/>
            <person name="Pesole G."/>
            <person name="Phillippy A.M."/>
            <person name="Ponting C.P."/>
            <person name="Pop M."/>
            <person name="Porcelli D."/>
            <person name="Powell J.R."/>
            <person name="Prohaska S."/>
            <person name="Pruitt K."/>
            <person name="Puig M."/>
            <person name="Quesneville H."/>
            <person name="Ram K.R."/>
            <person name="Rand D."/>
            <person name="Rasmussen M.D."/>
            <person name="Reed L.K."/>
            <person name="Reenan R."/>
            <person name="Reily A."/>
            <person name="Remington K.A."/>
            <person name="Rieger T.T."/>
            <person name="Ritchie M.G."/>
            <person name="Robin C."/>
            <person name="Rogers Y.H."/>
            <person name="Rohde C."/>
            <person name="Rozas J."/>
            <person name="Rubenfield M.J."/>
            <person name="Ruiz A."/>
            <person name="Russo S."/>
            <person name="Salzberg S.L."/>
            <person name="Sanchez-Gracia A."/>
            <person name="Saranga D.J."/>
            <person name="Sato H."/>
            <person name="Schaeffer S.W."/>
            <person name="Schatz M.C."/>
            <person name="Schlenke T."/>
            <person name="Schwartz R."/>
            <person name="Segarra C."/>
            <person name="Singh R.S."/>
            <person name="Sirot L."/>
            <person name="Sirota M."/>
            <person name="Sisneros N.B."/>
            <person name="Smith C.D."/>
            <person name="Smith T.F."/>
            <person name="Spieth J."/>
            <person name="Stage D.E."/>
            <person name="Stark A."/>
            <person name="Stephan W."/>
            <person name="Strausberg R.L."/>
            <person name="Strempel S."/>
            <person name="Sturgill D."/>
            <person name="Sutton G."/>
            <person name="Sutton G.G."/>
            <person name="Tao W."/>
            <person name="Teichmann S."/>
            <person name="Tobari Y.N."/>
            <person name="Tomimura Y."/>
            <person name="Tsolas J.M."/>
            <person name="Valente V.L."/>
            <person name="Venter E."/>
            <person name="Venter J.C."/>
            <person name="Vicario S."/>
            <person name="Vieira F.G."/>
            <person name="Vilella A.J."/>
            <person name="Villasante A."/>
            <person name="Walenz B."/>
            <person name="Wang J."/>
            <person name="Wasserman M."/>
            <person name="Watts T."/>
            <person name="Wilson D."/>
            <person name="Wilson R.K."/>
            <person name="Wing R.A."/>
            <person name="Wolfner M.F."/>
            <person name="Wong A."/>
            <person name="Wong G.K."/>
            <person name="Wu C.I."/>
            <person name="Wu G."/>
            <person name="Yamamoto D."/>
            <person name="Yang H.P."/>
            <person name="Yang S.P."/>
            <person name="Yorke J.A."/>
            <person name="Yoshida K."/>
            <person name="Zdobnov E."/>
            <person name="Zhang P."/>
            <person name="Zhang Y."/>
            <person name="Zimin A.V."/>
            <person name="Baldwin J."/>
            <person name="Abdouelleil A."/>
            <person name="Abdulkadir J."/>
            <person name="Abebe A."/>
            <person name="Abera B."/>
            <person name="Abreu J."/>
            <person name="Acer S.C."/>
            <person name="Aftuck L."/>
            <person name="Alexander A."/>
            <person name="An P."/>
            <person name="Anderson E."/>
            <person name="Anderson S."/>
            <person name="Arachi H."/>
            <person name="Azer M."/>
            <person name="Bachantsang P."/>
            <person name="Barry A."/>
            <person name="Bayul T."/>
            <person name="Berlin A."/>
            <person name="Bessette D."/>
            <person name="Bloom T."/>
            <person name="Blye J."/>
            <person name="Boguslavskiy L."/>
            <person name="Bonnet C."/>
            <person name="Boukhgalter B."/>
            <person name="Bourzgui I."/>
            <person name="Brown A."/>
            <person name="Cahill P."/>
            <person name="Channer S."/>
            <person name="Cheshatsang Y."/>
            <person name="Chuda L."/>
            <person name="Citroen M."/>
            <person name="Collymore A."/>
            <person name="Cooke P."/>
            <person name="Costello M."/>
            <person name="D'Aco K."/>
            <person name="Daza R."/>
            <person name="De Haan G."/>
            <person name="DeGray S."/>
            <person name="DeMaso C."/>
            <person name="Dhargay N."/>
            <person name="Dooley K."/>
            <person name="Dooley E."/>
            <person name="Doricent M."/>
            <person name="Dorje P."/>
            <person name="Dorjee K."/>
            <person name="Dupes A."/>
            <person name="Elong R."/>
            <person name="Falk J."/>
            <person name="Farina A."/>
            <person name="Faro S."/>
            <person name="Ferguson D."/>
            <person name="Fisher S."/>
            <person name="Foley C.D."/>
            <person name="Franke A."/>
            <person name="Friedrich D."/>
            <person name="Gadbois L."/>
            <person name="Gearin G."/>
            <person name="Gearin C.R."/>
            <person name="Giannoukos G."/>
            <person name="Goode T."/>
            <person name="Graham J."/>
            <person name="Grandbois E."/>
            <person name="Grewal S."/>
            <person name="Gyaltsen K."/>
            <person name="Hafez N."/>
            <person name="Hagos B."/>
            <person name="Hall J."/>
            <person name="Henson C."/>
            <person name="Hollinger A."/>
            <person name="Honan T."/>
            <person name="Huard M.D."/>
            <person name="Hughes L."/>
            <person name="Hurhula B."/>
            <person name="Husby M.E."/>
            <person name="Kamat A."/>
            <person name="Kanga B."/>
            <person name="Kashin S."/>
            <person name="Khazanovich D."/>
            <person name="Kisner P."/>
            <person name="Lance K."/>
            <person name="Lara M."/>
            <person name="Lee W."/>
            <person name="Lennon N."/>
            <person name="Letendre F."/>
            <person name="LeVine R."/>
            <person name="Lipovsky A."/>
            <person name="Liu X."/>
            <person name="Liu J."/>
            <person name="Liu S."/>
            <person name="Lokyitsang T."/>
            <person name="Lokyitsang Y."/>
            <person name="Lubonja R."/>
            <person name="Lui A."/>
            <person name="MacDonald P."/>
            <person name="Magnisalis V."/>
            <person name="Maru K."/>
            <person name="Matthews C."/>
            <person name="McCusker W."/>
            <person name="McDonough S."/>
            <person name="Mehta T."/>
            <person name="Meldrim J."/>
            <person name="Meneus L."/>
            <person name="Mihai O."/>
            <person name="Mihalev A."/>
            <person name="Mihova T."/>
            <person name="Mittelman R."/>
            <person name="Mlenga V."/>
            <person name="Montmayeur A."/>
            <person name="Mulrain L."/>
            <person name="Navidi A."/>
            <person name="Naylor J."/>
            <person name="Negash T."/>
            <person name="Nguyen T."/>
            <person name="Nguyen N."/>
            <person name="Nicol R."/>
            <person name="Norbu C."/>
            <person name="Norbu N."/>
            <person name="Novod N."/>
            <person name="O'Neill B."/>
            <person name="Osman S."/>
            <person name="Markiewicz E."/>
            <person name="Oyono O.L."/>
            <person name="Patti C."/>
            <person name="Phunkhang P."/>
            <person name="Pierre F."/>
            <person name="Priest M."/>
            <person name="Raghuraman S."/>
            <person name="Rege F."/>
            <person name="Reyes R."/>
            <person name="Rise C."/>
            <person name="Rogov P."/>
            <person name="Ross K."/>
            <person name="Ryan E."/>
            <person name="Settipalli S."/>
            <person name="Shea T."/>
            <person name="Sherpa N."/>
            <person name="Shi L."/>
            <person name="Shih D."/>
            <person name="Sparrow T."/>
            <person name="Spaulding J."/>
            <person name="Stalker J."/>
            <person name="Stange-Thomann N."/>
            <person name="Stavropoulos S."/>
            <person name="Stone C."/>
            <person name="Strader C."/>
            <person name="Tesfaye S."/>
            <person name="Thomson T."/>
            <person name="Thoulutsang Y."/>
            <person name="Thoulutsang D."/>
            <person name="Topham K."/>
            <person name="Topping I."/>
            <person name="Tsamla T."/>
            <person name="Vassiliev H."/>
            <person name="Vo A."/>
            <person name="Wangchuk T."/>
            <person name="Wangdi T."/>
            <person name="Weiand M."/>
            <person name="Wilkinson J."/>
            <person name="Wilson A."/>
            <person name="Yadav S."/>
            <person name="Young G."/>
            <person name="Yu Q."/>
            <person name="Zembek L."/>
            <person name="Zhong D."/>
            <person name="Zimmer A."/>
            <person name="Zwirko Z."/>
            <person name="Jaffe D.B."/>
            <person name="Alvarez P."/>
            <person name="Brockman W."/>
            <person name="Butler J."/>
            <person name="Chin C."/>
            <person name="Gnerre S."/>
            <person name="Grabherr M."/>
            <person name="Kleber M."/>
            <person name="Mauceli E."/>
            <person name="MacCallum I."/>
        </authorList>
    </citation>
    <scope>NUCLEOTIDE SEQUENCE [LARGE SCALE GENOMIC DNA]</scope>
    <source>
        <strain evidence="2">Tucson 14030-0811.24</strain>
    </source>
</reference>
<dbReference type="STRING" id="7260.A0A0Q9WPT5"/>
<accession>A0A0Q9WPT5</accession>
<dbReference type="Proteomes" id="UP000007798">
    <property type="component" value="Unassembled WGS sequence"/>
</dbReference>
<evidence type="ECO:0000313" key="1">
    <source>
        <dbReference type="EMBL" id="KRF98212.1"/>
    </source>
</evidence>
<sequence>MFNVNADNQQSTGNNVNNLSAIQEDETLHQGHSQFHVHKIVEQFCRNTHLLKLIEGCVQKFVAHYQDTKRPEDLLAPLQLRLDFVVGDLAKRAPQLLKLVIREPIQFAEAVKYAAFGLVRQQLRLLGHKPVDIGQLHAQWRLVGLQFHPNLLFDPGQQSFPLGLSFIQGILSAYTPPETLVLQTIWFCGSGCLRNALQTSSTDAPLCSNCSRPMSEYQKLRVLESYRLLAVLSISSVQSPRTSGCIHRAILARARDHTYDLDLKLGADYLLSGYFTASSAAFNFEICHLRRV</sequence>
<keyword evidence="2" id="KW-1185">Reference proteome</keyword>
<dbReference type="OrthoDB" id="2015372at2759"/>
<dbReference type="EMBL" id="CH963851">
    <property type="protein sequence ID" value="KRF98212.1"/>
    <property type="molecule type" value="Genomic_DNA"/>
</dbReference>
<dbReference type="FunCoup" id="A0A0Q9WPT5">
    <property type="interactions" value="2"/>
</dbReference>
<organism evidence="1 2">
    <name type="scientific">Drosophila willistoni</name>
    <name type="common">Fruit fly</name>
    <dbReference type="NCBI Taxonomy" id="7260"/>
    <lineage>
        <taxon>Eukaryota</taxon>
        <taxon>Metazoa</taxon>
        <taxon>Ecdysozoa</taxon>
        <taxon>Arthropoda</taxon>
        <taxon>Hexapoda</taxon>
        <taxon>Insecta</taxon>
        <taxon>Pterygota</taxon>
        <taxon>Neoptera</taxon>
        <taxon>Endopterygota</taxon>
        <taxon>Diptera</taxon>
        <taxon>Brachycera</taxon>
        <taxon>Muscomorpha</taxon>
        <taxon>Ephydroidea</taxon>
        <taxon>Drosophilidae</taxon>
        <taxon>Drosophila</taxon>
        <taxon>Sophophora</taxon>
    </lineage>
</organism>
<protein>
    <submittedName>
        <fullName evidence="1">Uncharacterized protein</fullName>
    </submittedName>
</protein>
<gene>
    <name evidence="1" type="primary">Dwil\GK20079</name>
    <name evidence="1" type="ORF">Dwil_GK20079</name>
</gene>
<evidence type="ECO:0000313" key="2">
    <source>
        <dbReference type="Proteomes" id="UP000007798"/>
    </source>
</evidence>
<dbReference type="AlphaFoldDB" id="A0A0Q9WPT5"/>